<name>A0AAE0Z3B5_9GAST</name>
<reference evidence="4" key="1">
    <citation type="journal article" date="2023" name="G3 (Bethesda)">
        <title>A reference genome for the long-term kleptoplast-retaining sea slug Elysia crispata morphotype clarki.</title>
        <authorList>
            <person name="Eastman K.E."/>
            <person name="Pendleton A.L."/>
            <person name="Shaikh M.A."/>
            <person name="Suttiyut T."/>
            <person name="Ogas R."/>
            <person name="Tomko P."/>
            <person name="Gavelis G."/>
            <person name="Widhalm J.R."/>
            <person name="Wisecaver J.H."/>
        </authorList>
    </citation>
    <scope>NUCLEOTIDE SEQUENCE</scope>
    <source>
        <strain evidence="4">ECLA1</strain>
    </source>
</reference>
<gene>
    <name evidence="4" type="ORF">RRG08_037204</name>
</gene>
<feature type="region of interest" description="Disordered" evidence="2">
    <location>
        <begin position="91"/>
        <end position="141"/>
    </location>
</feature>
<dbReference type="SUPFAM" id="SSF54768">
    <property type="entry name" value="dsRNA-binding domain-like"/>
    <property type="match status" value="2"/>
</dbReference>
<comment type="caution">
    <text evidence="4">The sequence shown here is derived from an EMBL/GenBank/DDBJ whole genome shotgun (WGS) entry which is preliminary data.</text>
</comment>
<dbReference type="FunFam" id="3.30.160.20:FF:000026">
    <property type="entry name" value="ATP-dependent RNA helicase A"/>
    <property type="match status" value="1"/>
</dbReference>
<evidence type="ECO:0000256" key="2">
    <source>
        <dbReference type="SAM" id="MobiDB-lite"/>
    </source>
</evidence>
<sequence>MDVKQILYSWCGKKKCENPQYDFSAGGPRHRQRFKCEVRIESFDYVGVGNSTKKKDAQSNAARDFIQFLVREGHMSADDVPPNVLSKSIAEEQNESQDNAGQSSGILPGGTLAPHLALAGEGFNPSSGPPREFPSYQRGPPQEYMDRIAEKRKLEESEDCDFNAELHGNWTIDNAKSRLHQFLQMRKINTDYKYQVIGPDHNRLS</sequence>
<dbReference type="AlphaFoldDB" id="A0AAE0Z3B5"/>
<feature type="domain" description="DRBM" evidence="3">
    <location>
        <begin position="2"/>
        <end position="71"/>
    </location>
</feature>
<dbReference type="InterPro" id="IPR014720">
    <property type="entry name" value="dsRBD_dom"/>
</dbReference>
<keyword evidence="1" id="KW-0694">RNA-binding</keyword>
<evidence type="ECO:0000256" key="1">
    <source>
        <dbReference type="PROSITE-ProRule" id="PRU00266"/>
    </source>
</evidence>
<feature type="compositionally biased region" description="Polar residues" evidence="2">
    <location>
        <begin position="96"/>
        <end position="105"/>
    </location>
</feature>
<organism evidence="4 5">
    <name type="scientific">Elysia crispata</name>
    <name type="common">lettuce slug</name>
    <dbReference type="NCBI Taxonomy" id="231223"/>
    <lineage>
        <taxon>Eukaryota</taxon>
        <taxon>Metazoa</taxon>
        <taxon>Spiralia</taxon>
        <taxon>Lophotrochozoa</taxon>
        <taxon>Mollusca</taxon>
        <taxon>Gastropoda</taxon>
        <taxon>Heterobranchia</taxon>
        <taxon>Euthyneura</taxon>
        <taxon>Panpulmonata</taxon>
        <taxon>Sacoglossa</taxon>
        <taxon>Placobranchoidea</taxon>
        <taxon>Plakobranchidae</taxon>
        <taxon>Elysia</taxon>
    </lineage>
</organism>
<dbReference type="GO" id="GO:0003725">
    <property type="term" value="F:double-stranded RNA binding"/>
    <property type="evidence" value="ECO:0007669"/>
    <property type="project" value="InterPro"/>
</dbReference>
<dbReference type="PROSITE" id="PS50137">
    <property type="entry name" value="DS_RBD"/>
    <property type="match status" value="1"/>
</dbReference>
<accession>A0AAE0Z3B5</accession>
<keyword evidence="5" id="KW-1185">Reference proteome</keyword>
<dbReference type="CDD" id="cd19854">
    <property type="entry name" value="DSRM_DHX9_rpt1"/>
    <property type="match status" value="1"/>
</dbReference>
<protein>
    <recommendedName>
        <fullName evidence="3">DRBM domain-containing protein</fullName>
    </recommendedName>
</protein>
<dbReference type="Gene3D" id="3.30.160.20">
    <property type="match status" value="2"/>
</dbReference>
<dbReference type="InterPro" id="IPR044445">
    <property type="entry name" value="DHX9_DSRM_1"/>
</dbReference>
<dbReference type="EMBL" id="JAWDGP010004759">
    <property type="protein sequence ID" value="KAK3762109.1"/>
    <property type="molecule type" value="Genomic_DNA"/>
</dbReference>
<proteinExistence type="predicted"/>
<dbReference type="Proteomes" id="UP001283361">
    <property type="component" value="Unassembled WGS sequence"/>
</dbReference>
<evidence type="ECO:0000313" key="4">
    <source>
        <dbReference type="EMBL" id="KAK3762109.1"/>
    </source>
</evidence>
<dbReference type="SMART" id="SM00358">
    <property type="entry name" value="DSRM"/>
    <property type="match status" value="1"/>
</dbReference>
<dbReference type="Pfam" id="PF00035">
    <property type="entry name" value="dsrm"/>
    <property type="match status" value="1"/>
</dbReference>
<evidence type="ECO:0000259" key="3">
    <source>
        <dbReference type="PROSITE" id="PS50137"/>
    </source>
</evidence>
<evidence type="ECO:0000313" key="5">
    <source>
        <dbReference type="Proteomes" id="UP001283361"/>
    </source>
</evidence>